<dbReference type="InterPro" id="IPR018781">
    <property type="entry name" value="TPRA1/CAND2/CAND8"/>
</dbReference>
<evidence type="ECO:0000256" key="2">
    <source>
        <dbReference type="ARBA" id="ARBA00010125"/>
    </source>
</evidence>
<evidence type="ECO:0000313" key="8">
    <source>
        <dbReference type="EMBL" id="CAD5218317.1"/>
    </source>
</evidence>
<dbReference type="Pfam" id="PF10160">
    <property type="entry name" value="Tmemb_40"/>
    <property type="match status" value="1"/>
</dbReference>
<evidence type="ECO:0000256" key="5">
    <source>
        <dbReference type="ARBA" id="ARBA00023136"/>
    </source>
</evidence>
<feature type="transmembrane region" description="Helical" evidence="7">
    <location>
        <begin position="103"/>
        <end position="121"/>
    </location>
</feature>
<proteinExistence type="inferred from homology"/>
<name>A0A811KRP4_9BILA</name>
<evidence type="ECO:0000256" key="4">
    <source>
        <dbReference type="ARBA" id="ARBA00022989"/>
    </source>
</evidence>
<dbReference type="OrthoDB" id="10027388at2759"/>
<evidence type="ECO:0008006" key="10">
    <source>
        <dbReference type="Google" id="ProtNLM"/>
    </source>
</evidence>
<protein>
    <recommendedName>
        <fullName evidence="10">Transmembrane protein adipocyte-associated 1 homolog</fullName>
    </recommendedName>
</protein>
<dbReference type="AlphaFoldDB" id="A0A811KRP4"/>
<dbReference type="GO" id="GO:0005886">
    <property type="term" value="C:plasma membrane"/>
    <property type="evidence" value="ECO:0007669"/>
    <property type="project" value="TreeGrafter"/>
</dbReference>
<dbReference type="Proteomes" id="UP000783686">
    <property type="component" value="Unassembled WGS sequence"/>
</dbReference>
<comment type="similarity">
    <text evidence="2">Belongs to the UPF0359 family.</text>
</comment>
<comment type="caution">
    <text evidence="8">The sequence shown here is derived from an EMBL/GenBank/DDBJ whole genome shotgun (WGS) entry which is preliminary data.</text>
</comment>
<dbReference type="EMBL" id="CAJFDH010000004">
    <property type="protein sequence ID" value="CAD5218317.1"/>
    <property type="molecule type" value="Genomic_DNA"/>
</dbReference>
<feature type="transmembrane region" description="Helical" evidence="7">
    <location>
        <begin position="141"/>
        <end position="163"/>
    </location>
</feature>
<dbReference type="GO" id="GO:0004930">
    <property type="term" value="F:G protein-coupled receptor activity"/>
    <property type="evidence" value="ECO:0007669"/>
    <property type="project" value="TreeGrafter"/>
</dbReference>
<evidence type="ECO:0000256" key="7">
    <source>
        <dbReference type="SAM" id="Phobius"/>
    </source>
</evidence>
<keyword evidence="3 7" id="KW-0812">Transmembrane</keyword>
<accession>A0A811KRP4</accession>
<feature type="transmembrane region" description="Helical" evidence="7">
    <location>
        <begin position="210"/>
        <end position="232"/>
    </location>
</feature>
<comment type="subcellular location">
    <subcellularLocation>
        <location evidence="1">Membrane</location>
        <topology evidence="1">Multi-pass membrane protein</topology>
    </subcellularLocation>
</comment>
<feature type="transmembrane region" description="Helical" evidence="7">
    <location>
        <begin position="252"/>
        <end position="274"/>
    </location>
</feature>
<dbReference type="PANTHER" id="PTHR15876">
    <property type="entry name" value="TRANSMEMBRANE PROTEIN ADIPOCYTE-ASSOCIATED 1"/>
    <property type="match status" value="1"/>
</dbReference>
<sequence length="489" mass="56156">MSILHPDNPTTSFGHFDVRNESQTAPDNWLITDESALSDDLTLIDSFLGLGSFDGSTFNDKSTENLSTPLNIFLGGRSHQQLQHLCDQVLVKRLPFVGFELRYWDLAILVPNLLFLLFLLLKCGNMRRKLRHTSSPLFRAFFFLVYATTLLNITRAGISMAFTYSDPFGRFINEIIWFSLKFLALTTELAVLAFGLLLGPLDSARNLRKALFFVVVFSGVHAAIQMILQFRIWNTHFFVETLRIFAHDGMGFWMISSGIFAMVYALACCFPMICCRRVCAPRRCSFHSYCMLMALFNIVQALGVVLLLLHTKDGLCVTDGTGLLYFTFYGPLVYFVFLRRSLNSKSFPYRQHKNVTSSDVYQPRFSGLISPSYDDFFDYDRIMQHDSTHLQNILHLNYDFYHAAQDFRDPFGTEIPLMSNRTPDSTITTHMDSDGNIELGDNSTSSESRPIIRPPTLNKHKQLKLGSDGRWSFDTYDQSPDYFSRRRWY</sequence>
<keyword evidence="4 7" id="KW-1133">Transmembrane helix</keyword>
<dbReference type="EMBL" id="CAJFCW020000004">
    <property type="protein sequence ID" value="CAG9109996.1"/>
    <property type="molecule type" value="Genomic_DNA"/>
</dbReference>
<dbReference type="Proteomes" id="UP000614601">
    <property type="component" value="Unassembled WGS sequence"/>
</dbReference>
<gene>
    <name evidence="8" type="ORF">BOKJ2_LOCUS7527</name>
</gene>
<keyword evidence="5 7" id="KW-0472">Membrane</keyword>
<reference evidence="8" key="1">
    <citation type="submission" date="2020-09" db="EMBL/GenBank/DDBJ databases">
        <authorList>
            <person name="Kikuchi T."/>
        </authorList>
    </citation>
    <scope>NUCLEOTIDE SEQUENCE</scope>
    <source>
        <strain evidence="8">SH1</strain>
    </source>
</reference>
<organism evidence="8 9">
    <name type="scientific">Bursaphelenchus okinawaensis</name>
    <dbReference type="NCBI Taxonomy" id="465554"/>
    <lineage>
        <taxon>Eukaryota</taxon>
        <taxon>Metazoa</taxon>
        <taxon>Ecdysozoa</taxon>
        <taxon>Nematoda</taxon>
        <taxon>Chromadorea</taxon>
        <taxon>Rhabditida</taxon>
        <taxon>Tylenchina</taxon>
        <taxon>Tylenchomorpha</taxon>
        <taxon>Aphelenchoidea</taxon>
        <taxon>Aphelenchoididae</taxon>
        <taxon>Bursaphelenchus</taxon>
    </lineage>
</organism>
<feature type="transmembrane region" description="Helical" evidence="7">
    <location>
        <begin position="175"/>
        <end position="198"/>
    </location>
</feature>
<feature type="transmembrane region" description="Helical" evidence="7">
    <location>
        <begin position="322"/>
        <end position="338"/>
    </location>
</feature>
<evidence type="ECO:0000256" key="1">
    <source>
        <dbReference type="ARBA" id="ARBA00004141"/>
    </source>
</evidence>
<dbReference type="PANTHER" id="PTHR15876:SF8">
    <property type="entry name" value="TRANSMEMBRANE PROTEIN ADIPOCYTE-ASSOCIATED 1"/>
    <property type="match status" value="1"/>
</dbReference>
<feature type="transmembrane region" description="Helical" evidence="7">
    <location>
        <begin position="286"/>
        <end position="310"/>
    </location>
</feature>
<evidence type="ECO:0000313" key="9">
    <source>
        <dbReference type="Proteomes" id="UP000614601"/>
    </source>
</evidence>
<keyword evidence="9" id="KW-1185">Reference proteome</keyword>
<evidence type="ECO:0000256" key="3">
    <source>
        <dbReference type="ARBA" id="ARBA00022692"/>
    </source>
</evidence>
<evidence type="ECO:0000256" key="6">
    <source>
        <dbReference type="SAM" id="MobiDB-lite"/>
    </source>
</evidence>
<feature type="region of interest" description="Disordered" evidence="6">
    <location>
        <begin position="423"/>
        <end position="458"/>
    </location>
</feature>